<proteinExistence type="predicted"/>
<sequence length="72" mass="8597">MAVSVDHNHCQRIGRKCYDIGDRGNLRTWYGSRQSRLDQYMVELWERNRDMFRMDSDGLSNLICSERILAEK</sequence>
<keyword evidence="2" id="KW-1185">Reference proteome</keyword>
<dbReference type="EMBL" id="JAWDGP010001480">
    <property type="protein sequence ID" value="KAK3791202.1"/>
    <property type="molecule type" value="Genomic_DNA"/>
</dbReference>
<comment type="caution">
    <text evidence="1">The sequence shown here is derived from an EMBL/GenBank/DDBJ whole genome shotgun (WGS) entry which is preliminary data.</text>
</comment>
<evidence type="ECO:0000313" key="2">
    <source>
        <dbReference type="Proteomes" id="UP001283361"/>
    </source>
</evidence>
<dbReference type="Proteomes" id="UP001283361">
    <property type="component" value="Unassembled WGS sequence"/>
</dbReference>
<dbReference type="AlphaFoldDB" id="A0AAE1AR38"/>
<gene>
    <name evidence="1" type="ORF">RRG08_047110</name>
</gene>
<organism evidence="1 2">
    <name type="scientific">Elysia crispata</name>
    <name type="common">lettuce slug</name>
    <dbReference type="NCBI Taxonomy" id="231223"/>
    <lineage>
        <taxon>Eukaryota</taxon>
        <taxon>Metazoa</taxon>
        <taxon>Spiralia</taxon>
        <taxon>Lophotrochozoa</taxon>
        <taxon>Mollusca</taxon>
        <taxon>Gastropoda</taxon>
        <taxon>Heterobranchia</taxon>
        <taxon>Euthyneura</taxon>
        <taxon>Panpulmonata</taxon>
        <taxon>Sacoglossa</taxon>
        <taxon>Placobranchoidea</taxon>
        <taxon>Plakobranchidae</taxon>
        <taxon>Elysia</taxon>
    </lineage>
</organism>
<reference evidence="1" key="1">
    <citation type="journal article" date="2023" name="G3 (Bethesda)">
        <title>A reference genome for the long-term kleptoplast-retaining sea slug Elysia crispata morphotype clarki.</title>
        <authorList>
            <person name="Eastman K.E."/>
            <person name="Pendleton A.L."/>
            <person name="Shaikh M.A."/>
            <person name="Suttiyut T."/>
            <person name="Ogas R."/>
            <person name="Tomko P."/>
            <person name="Gavelis G."/>
            <person name="Widhalm J.R."/>
            <person name="Wisecaver J.H."/>
        </authorList>
    </citation>
    <scope>NUCLEOTIDE SEQUENCE</scope>
    <source>
        <strain evidence="1">ECLA1</strain>
    </source>
</reference>
<protein>
    <submittedName>
        <fullName evidence="1">Uncharacterized protein</fullName>
    </submittedName>
</protein>
<name>A0AAE1AR38_9GAST</name>
<accession>A0AAE1AR38</accession>
<evidence type="ECO:0000313" key="1">
    <source>
        <dbReference type="EMBL" id="KAK3791202.1"/>
    </source>
</evidence>